<feature type="non-terminal residue" evidence="1">
    <location>
        <position position="1"/>
    </location>
</feature>
<gene>
    <name evidence="1" type="ORF">METZ01_LOCUS446768</name>
</gene>
<organism evidence="1">
    <name type="scientific">marine metagenome</name>
    <dbReference type="NCBI Taxonomy" id="408172"/>
    <lineage>
        <taxon>unclassified sequences</taxon>
        <taxon>metagenomes</taxon>
        <taxon>ecological metagenomes</taxon>
    </lineage>
</organism>
<dbReference type="AlphaFoldDB" id="A0A382ZEF4"/>
<evidence type="ECO:0000313" key="1">
    <source>
        <dbReference type="EMBL" id="SVD93914.1"/>
    </source>
</evidence>
<accession>A0A382ZEF4</accession>
<protein>
    <submittedName>
        <fullName evidence="1">Uncharacterized protein</fullName>
    </submittedName>
</protein>
<proteinExistence type="predicted"/>
<reference evidence="1" key="1">
    <citation type="submission" date="2018-05" db="EMBL/GenBank/DDBJ databases">
        <authorList>
            <person name="Lanie J.A."/>
            <person name="Ng W.-L."/>
            <person name="Kazmierczak K.M."/>
            <person name="Andrzejewski T.M."/>
            <person name="Davidsen T.M."/>
            <person name="Wayne K.J."/>
            <person name="Tettelin H."/>
            <person name="Glass J.I."/>
            <person name="Rusch D."/>
            <person name="Podicherti R."/>
            <person name="Tsui H.-C.T."/>
            <person name="Winkler M.E."/>
        </authorList>
    </citation>
    <scope>NUCLEOTIDE SEQUENCE</scope>
</reference>
<name>A0A382ZEF4_9ZZZZ</name>
<sequence>GGAFSAQTQGGTLLGNGVSSTPASPVANAFTLLDAAPLVHPDSLKPVTGAATNPWGQKVVSGSTGGFAYQAAGTYSIMASTTTIAGDASTKILIPGAASVLGRQAIAQFKHDFGADTTSLMREGRYARTAYMPDGNTLAKRSANRWFNAGGTAYAVPTTLTGNVPWAPGGSTRNGTGAFAAITDSAANPTFAIPGRLAMKRTWVTTNLNVWTATDGNQFTYKAINGA</sequence>
<dbReference type="EMBL" id="UINC01183251">
    <property type="protein sequence ID" value="SVD93914.1"/>
    <property type="molecule type" value="Genomic_DNA"/>
</dbReference>